<keyword evidence="6" id="KW-1133">Transmembrane helix</keyword>
<keyword evidence="6" id="KW-0472">Membrane</keyword>
<feature type="transmembrane region" description="Helical" evidence="6">
    <location>
        <begin position="13"/>
        <end position="39"/>
    </location>
</feature>
<dbReference type="Gene3D" id="3.30.2410.10">
    <property type="entry name" value="Hect, E3 ligase catalytic domain"/>
    <property type="match status" value="1"/>
</dbReference>
<dbReference type="SMART" id="SM00119">
    <property type="entry name" value="HECTc"/>
    <property type="match status" value="1"/>
</dbReference>
<dbReference type="AlphaFoldDB" id="U6LBS0"/>
<dbReference type="GO" id="GO:0000209">
    <property type="term" value="P:protein polyubiquitination"/>
    <property type="evidence" value="ECO:0007669"/>
    <property type="project" value="InterPro"/>
</dbReference>
<keyword evidence="9" id="KW-1185">Reference proteome</keyword>
<reference evidence="8" key="2">
    <citation type="submission" date="2013-10" db="EMBL/GenBank/DDBJ databases">
        <authorList>
            <person name="Aslett M."/>
        </authorList>
    </citation>
    <scope>NUCLEOTIDE SEQUENCE [LARGE SCALE GENOMIC DNA]</scope>
    <source>
        <strain evidence="8">Houghton</strain>
    </source>
</reference>
<organism evidence="8 9">
    <name type="scientific">Eimeria brunetti</name>
    <dbReference type="NCBI Taxonomy" id="51314"/>
    <lineage>
        <taxon>Eukaryota</taxon>
        <taxon>Sar</taxon>
        <taxon>Alveolata</taxon>
        <taxon>Apicomplexa</taxon>
        <taxon>Conoidasida</taxon>
        <taxon>Coccidia</taxon>
        <taxon>Eucoccidiorida</taxon>
        <taxon>Eimeriorina</taxon>
        <taxon>Eimeriidae</taxon>
        <taxon>Eimeria</taxon>
    </lineage>
</organism>
<dbReference type="PROSITE" id="PS50237">
    <property type="entry name" value="HECT"/>
    <property type="match status" value="1"/>
</dbReference>
<keyword evidence="3" id="KW-0808">Transferase</keyword>
<dbReference type="Gene3D" id="3.90.1750.10">
    <property type="entry name" value="Hect, E3 ligase catalytic domains"/>
    <property type="match status" value="1"/>
</dbReference>
<gene>
    <name evidence="8" type="ORF">EBH_0067780</name>
</gene>
<evidence type="ECO:0000256" key="2">
    <source>
        <dbReference type="ARBA" id="ARBA00012485"/>
    </source>
</evidence>
<evidence type="ECO:0000256" key="5">
    <source>
        <dbReference type="PROSITE-ProRule" id="PRU00104"/>
    </source>
</evidence>
<evidence type="ECO:0000256" key="3">
    <source>
        <dbReference type="ARBA" id="ARBA00022679"/>
    </source>
</evidence>
<dbReference type="Proteomes" id="UP000030750">
    <property type="component" value="Unassembled WGS sequence"/>
</dbReference>
<evidence type="ECO:0000256" key="4">
    <source>
        <dbReference type="ARBA" id="ARBA00022786"/>
    </source>
</evidence>
<evidence type="ECO:0000313" key="9">
    <source>
        <dbReference type="Proteomes" id="UP000030750"/>
    </source>
</evidence>
<keyword evidence="4 5" id="KW-0833">Ubl conjugation pathway</keyword>
<proteinExistence type="predicted"/>
<keyword evidence="6" id="KW-0812">Transmembrane</keyword>
<sequence>MLQDVPKGKAREYWLTGLLASIAVYNDILMPLSLPLVVYKRLQGYDVSLEDLSDVFPDELNSFEKLLEIEDEAEFNAAFEGMTFTVDEGLETTIELKPKGKEIQLTLANRKEFVELYTKYLLVTSVEWQFSFFKRGFQLMASPLLGSLTGAELQLLLCGTPELNFEELRASCRYEGYSPDEPYIQSLWEILFSFDIFQKQNFLKFVTGSERSPAFGLKELRLSVNKNGAEPTERLPTAFTCFCTLLLPHYASKNKLQRLLTTAIEASEGFGLQ</sequence>
<dbReference type="EC" id="2.3.2.26" evidence="2"/>
<reference evidence="8" key="1">
    <citation type="submission" date="2013-10" db="EMBL/GenBank/DDBJ databases">
        <title>Genomic analysis of the causative agents of coccidiosis in chickens.</title>
        <authorList>
            <person name="Reid A.J."/>
            <person name="Blake D."/>
            <person name="Billington K."/>
            <person name="Browne H."/>
            <person name="Dunn M."/>
            <person name="Hung S."/>
            <person name="Kawahara F."/>
            <person name="Miranda-Saavedra D."/>
            <person name="Mourier T."/>
            <person name="Nagra H."/>
            <person name="Otto T.D."/>
            <person name="Rawlings N."/>
            <person name="Sanchez A."/>
            <person name="Sanders M."/>
            <person name="Subramaniam C."/>
            <person name="Tay Y."/>
            <person name="Dear P."/>
            <person name="Doerig C."/>
            <person name="Gruber A."/>
            <person name="Parkinson J."/>
            <person name="Shirley M."/>
            <person name="Wan K.L."/>
            <person name="Berriman M."/>
            <person name="Tomley F."/>
            <person name="Pain A."/>
        </authorList>
    </citation>
    <scope>NUCLEOTIDE SEQUENCE [LARGE SCALE GENOMIC DNA]</scope>
    <source>
        <strain evidence="8">Houghton</strain>
    </source>
</reference>
<accession>U6LBS0</accession>
<dbReference type="VEuPathDB" id="ToxoDB:EBH_0067780"/>
<dbReference type="SUPFAM" id="SSF56204">
    <property type="entry name" value="Hect, E3 ligase catalytic domain"/>
    <property type="match status" value="1"/>
</dbReference>
<dbReference type="Gene3D" id="3.30.2160.10">
    <property type="entry name" value="Hect, E3 ligase catalytic domain"/>
    <property type="match status" value="1"/>
</dbReference>
<comment type="catalytic activity">
    <reaction evidence="1">
        <text>S-ubiquitinyl-[E2 ubiquitin-conjugating enzyme]-L-cysteine + [acceptor protein]-L-lysine = [E2 ubiquitin-conjugating enzyme]-L-cysteine + N(6)-ubiquitinyl-[acceptor protein]-L-lysine.</text>
        <dbReference type="EC" id="2.3.2.26"/>
    </reaction>
</comment>
<dbReference type="PANTHER" id="PTHR45700:SF8">
    <property type="entry name" value="HECT-TYPE E3 UBIQUITIN TRANSFERASE"/>
    <property type="match status" value="1"/>
</dbReference>
<dbReference type="InterPro" id="IPR035983">
    <property type="entry name" value="Hect_E3_ubiquitin_ligase"/>
</dbReference>
<evidence type="ECO:0000256" key="6">
    <source>
        <dbReference type="SAM" id="Phobius"/>
    </source>
</evidence>
<evidence type="ECO:0000259" key="7">
    <source>
        <dbReference type="PROSITE" id="PS50237"/>
    </source>
</evidence>
<dbReference type="PANTHER" id="PTHR45700">
    <property type="entry name" value="UBIQUITIN-PROTEIN LIGASE E3C"/>
    <property type="match status" value="1"/>
</dbReference>
<dbReference type="GO" id="GO:0061630">
    <property type="term" value="F:ubiquitin protein ligase activity"/>
    <property type="evidence" value="ECO:0007669"/>
    <property type="project" value="UniProtKB-EC"/>
</dbReference>
<feature type="active site" description="Glycyl thioester intermediate" evidence="5">
    <location>
        <position position="241"/>
    </location>
</feature>
<evidence type="ECO:0000256" key="1">
    <source>
        <dbReference type="ARBA" id="ARBA00000885"/>
    </source>
</evidence>
<dbReference type="InterPro" id="IPR000569">
    <property type="entry name" value="HECT_dom"/>
</dbReference>
<feature type="domain" description="HECT" evidence="7">
    <location>
        <begin position="13"/>
        <end position="273"/>
    </location>
</feature>
<evidence type="ECO:0000313" key="8">
    <source>
        <dbReference type="EMBL" id="CDJ46668.1"/>
    </source>
</evidence>
<dbReference type="OrthoDB" id="354511at2759"/>
<name>U6LBS0_9EIME</name>
<protein>
    <recommendedName>
        <fullName evidence="2">HECT-type E3 ubiquitin transferase</fullName>
        <ecNumber evidence="2">2.3.2.26</ecNumber>
    </recommendedName>
</protein>
<dbReference type="FunFam" id="3.30.2410.10:FF:000003">
    <property type="entry name" value="probable E3 ubiquitin-protein ligase HERC4 isoform X1"/>
    <property type="match status" value="1"/>
</dbReference>
<dbReference type="EMBL" id="HG710452">
    <property type="protein sequence ID" value="CDJ46668.1"/>
    <property type="molecule type" value="Genomic_DNA"/>
</dbReference>
<dbReference type="Pfam" id="PF00632">
    <property type="entry name" value="HECT"/>
    <property type="match status" value="1"/>
</dbReference>
<dbReference type="InterPro" id="IPR044611">
    <property type="entry name" value="E3A/B/C-like"/>
</dbReference>